<evidence type="ECO:0000256" key="1">
    <source>
        <dbReference type="SAM" id="MobiDB-lite"/>
    </source>
</evidence>
<dbReference type="InParanoid" id="A0A482X6R6"/>
<dbReference type="AlphaFoldDB" id="A0A482X6R6"/>
<evidence type="ECO:0000313" key="3">
    <source>
        <dbReference type="EMBL" id="RZF41372.1"/>
    </source>
</evidence>
<evidence type="ECO:0000313" key="4">
    <source>
        <dbReference type="Proteomes" id="UP000291343"/>
    </source>
</evidence>
<organism evidence="3 4">
    <name type="scientific">Laodelphax striatellus</name>
    <name type="common">Small brown planthopper</name>
    <name type="synonym">Delphax striatella</name>
    <dbReference type="NCBI Taxonomy" id="195883"/>
    <lineage>
        <taxon>Eukaryota</taxon>
        <taxon>Metazoa</taxon>
        <taxon>Ecdysozoa</taxon>
        <taxon>Arthropoda</taxon>
        <taxon>Hexapoda</taxon>
        <taxon>Insecta</taxon>
        <taxon>Pterygota</taxon>
        <taxon>Neoptera</taxon>
        <taxon>Paraneoptera</taxon>
        <taxon>Hemiptera</taxon>
        <taxon>Auchenorrhyncha</taxon>
        <taxon>Fulgoroidea</taxon>
        <taxon>Delphacidae</taxon>
        <taxon>Criomorphinae</taxon>
        <taxon>Laodelphax</taxon>
    </lineage>
</organism>
<feature type="compositionally biased region" description="Acidic residues" evidence="1">
    <location>
        <begin position="231"/>
        <end position="243"/>
    </location>
</feature>
<name>A0A482X6R6_LAOST</name>
<keyword evidence="2" id="KW-0732">Signal</keyword>
<proteinExistence type="predicted"/>
<feature type="region of interest" description="Disordered" evidence="1">
    <location>
        <begin position="183"/>
        <end position="307"/>
    </location>
</feature>
<reference evidence="3 4" key="1">
    <citation type="journal article" date="2017" name="Gigascience">
        <title>Genome sequence of the small brown planthopper, Laodelphax striatellus.</title>
        <authorList>
            <person name="Zhu J."/>
            <person name="Jiang F."/>
            <person name="Wang X."/>
            <person name="Yang P."/>
            <person name="Bao Y."/>
            <person name="Zhao W."/>
            <person name="Wang W."/>
            <person name="Lu H."/>
            <person name="Wang Q."/>
            <person name="Cui N."/>
            <person name="Li J."/>
            <person name="Chen X."/>
            <person name="Luo L."/>
            <person name="Yu J."/>
            <person name="Kang L."/>
            <person name="Cui F."/>
        </authorList>
    </citation>
    <scope>NUCLEOTIDE SEQUENCE [LARGE SCALE GENOMIC DNA]</scope>
    <source>
        <strain evidence="3">Lst14</strain>
    </source>
</reference>
<gene>
    <name evidence="3" type="ORF">LSTR_LSTR000086</name>
</gene>
<accession>A0A482X6R6</accession>
<dbReference type="EMBL" id="QKKF02016774">
    <property type="protein sequence ID" value="RZF41372.1"/>
    <property type="molecule type" value="Genomic_DNA"/>
</dbReference>
<dbReference type="Proteomes" id="UP000291343">
    <property type="component" value="Unassembled WGS sequence"/>
</dbReference>
<feature type="compositionally biased region" description="Acidic residues" evidence="1">
    <location>
        <begin position="296"/>
        <end position="307"/>
    </location>
</feature>
<protein>
    <submittedName>
        <fullName evidence="3">Uncharacterized protein</fullName>
    </submittedName>
</protein>
<feature type="compositionally biased region" description="Acidic residues" evidence="1">
    <location>
        <begin position="250"/>
        <end position="287"/>
    </location>
</feature>
<dbReference type="STRING" id="195883.A0A482X6R6"/>
<sequence>MNMLKLFNLTFLAIVIIGLAVQFDSVWCYPSGLSIFRFSRDISKPLTASSDGHKNHAPDGTITEKPYPVSHWNIVYIVMKLDPEMRLKKVENGSQDDNVKRKEEQIDFDKIEQRLNSNGYDERKLRGSGYLFRKDIRVDDNGYAHIHYYFRRKNGKDDDDDNFYLETAPGLREGIDVYQEEELKKVNTEDNIGESESGKVEQEDDEKSLGEETGEMGNKNEVAEHGFEQTTTDEEWEDENGDEEAAHVDGDEENGENLVESEEEGSVSMEEKEEENDDGNDDDDGGDGGDYGRGDQEEEAQEVYMDENENIQVIDEFGRDQSRLNKKVEAAKAEENTNMKEVIKSDDQSEIGDKVVKYSGDLNTELKPKTNTESVQLENYIEEIIKNDDNYRIIILNDDKSKKEKLGDDYINIDGSESLSTSIIEEQEQGKSISPEEFYDDKESDDVMEIREDDEDFLDNKETEIGIPDDFQDGSG</sequence>
<feature type="signal peptide" evidence="2">
    <location>
        <begin position="1"/>
        <end position="20"/>
    </location>
</feature>
<comment type="caution">
    <text evidence="3">The sequence shown here is derived from an EMBL/GenBank/DDBJ whole genome shotgun (WGS) entry which is preliminary data.</text>
</comment>
<feature type="chain" id="PRO_5019786622" evidence="2">
    <location>
        <begin position="21"/>
        <end position="476"/>
    </location>
</feature>
<feature type="region of interest" description="Disordered" evidence="1">
    <location>
        <begin position="420"/>
        <end position="445"/>
    </location>
</feature>
<keyword evidence="4" id="KW-1185">Reference proteome</keyword>
<evidence type="ECO:0000256" key="2">
    <source>
        <dbReference type="SAM" id="SignalP"/>
    </source>
</evidence>
<dbReference type="OrthoDB" id="10652936at2759"/>